<keyword evidence="2" id="KW-0472">Membrane</keyword>
<keyword evidence="4" id="KW-1185">Reference proteome</keyword>
<dbReference type="EMBL" id="FQXV01000003">
    <property type="protein sequence ID" value="SHH84732.1"/>
    <property type="molecule type" value="Genomic_DNA"/>
</dbReference>
<feature type="compositionally biased region" description="Polar residues" evidence="1">
    <location>
        <begin position="153"/>
        <end position="181"/>
    </location>
</feature>
<dbReference type="STRING" id="1123282.SAMN02745823_01169"/>
<proteinExistence type="predicted"/>
<evidence type="ECO:0000256" key="2">
    <source>
        <dbReference type="SAM" id="Phobius"/>
    </source>
</evidence>
<evidence type="ECO:0000313" key="3">
    <source>
        <dbReference type="EMBL" id="SHH84732.1"/>
    </source>
</evidence>
<evidence type="ECO:0000256" key="1">
    <source>
        <dbReference type="SAM" id="MobiDB-lite"/>
    </source>
</evidence>
<feature type="region of interest" description="Disordered" evidence="1">
    <location>
        <begin position="118"/>
        <end position="188"/>
    </location>
</feature>
<gene>
    <name evidence="3" type="ORF">SAMN02745823_01169</name>
</gene>
<name>A0A1M5WB64_9FIRM</name>
<feature type="compositionally biased region" description="Low complexity" evidence="1">
    <location>
        <begin position="125"/>
        <end position="137"/>
    </location>
</feature>
<keyword evidence="2" id="KW-0812">Transmembrane</keyword>
<accession>A0A1M5WB64</accession>
<sequence length="255" mass="27180">MPDNSMTSILAKEPNTVVTKRPMMALGIKDEHTTEKIKNIADVGGFLGAVAAFVFGVVIWYQTNDGFGFAIGLLVAGGGMFASYFILMLLHVYADMITNSIEQTKILKRLEAQGRENALRRSAEEQAQAAAASETAAPVSPGDNADIALSEPDASQSPAGEQPGTSGTETAVSTTENNPTESGAADVGMRREAHFPKRTGADIVCPVCGRKQSSDMDFCYFCDCRFIYDEGEPAQPSAEEILDILRQLPSSGLSS</sequence>
<feature type="transmembrane region" description="Helical" evidence="2">
    <location>
        <begin position="43"/>
        <end position="61"/>
    </location>
</feature>
<organism evidence="3 4">
    <name type="scientific">Sporobacter termitidis DSM 10068</name>
    <dbReference type="NCBI Taxonomy" id="1123282"/>
    <lineage>
        <taxon>Bacteria</taxon>
        <taxon>Bacillati</taxon>
        <taxon>Bacillota</taxon>
        <taxon>Clostridia</taxon>
        <taxon>Eubacteriales</taxon>
        <taxon>Oscillospiraceae</taxon>
        <taxon>Sporobacter</taxon>
    </lineage>
</organism>
<keyword evidence="2" id="KW-1133">Transmembrane helix</keyword>
<dbReference type="Proteomes" id="UP000183995">
    <property type="component" value="Unassembled WGS sequence"/>
</dbReference>
<evidence type="ECO:0000313" key="4">
    <source>
        <dbReference type="Proteomes" id="UP000183995"/>
    </source>
</evidence>
<dbReference type="AlphaFoldDB" id="A0A1M5WB64"/>
<feature type="transmembrane region" description="Helical" evidence="2">
    <location>
        <begin position="67"/>
        <end position="90"/>
    </location>
</feature>
<reference evidence="3 4" key="1">
    <citation type="submission" date="2016-11" db="EMBL/GenBank/DDBJ databases">
        <authorList>
            <person name="Jaros S."/>
            <person name="Januszkiewicz K."/>
            <person name="Wedrychowicz H."/>
        </authorList>
    </citation>
    <scope>NUCLEOTIDE SEQUENCE [LARGE SCALE GENOMIC DNA]</scope>
    <source>
        <strain evidence="3 4">DSM 10068</strain>
    </source>
</reference>
<protein>
    <submittedName>
        <fullName evidence="3">Uncharacterized protein</fullName>
    </submittedName>
</protein>